<evidence type="ECO:0000313" key="3">
    <source>
        <dbReference type="Proteomes" id="UP000182465"/>
    </source>
</evidence>
<proteinExistence type="predicted"/>
<dbReference type="EMBL" id="MNVB01000075">
    <property type="protein sequence ID" value="OIO15855.1"/>
    <property type="molecule type" value="Genomic_DNA"/>
</dbReference>
<sequence>MEHLVTSVEAQKAAEQVIRPNNPNVLDANKLFLNIQRPVAEEITQIERRNYTPSGNRVGITYNRDLKKAGKDVFQKPLKVIIDSVSRDPAYVALCRLSAPAVSLISSLNNLTIKNENAVMAYRVLDHAFNQGGLVDAVQLQRLAVEIYAIRELDLTYAFKLLKQINTEGTRLSANFSTLIPNVTAWLDEQQIQRDFIQNLQSTNVREQFSRKETSLQAQISGAINRQRIEEIICNQPGIDPNNRVALDQLVQQRIVQIETLLDGALHQALAARSEEERAKRIDEFVKSLNYFVNGNESGVIDRAIALKLVEQTNKMIDESEGYQSELARHDAGNENLLVQQMMNAGVQFSERSRALCTAISSAEAFEHFIEQDQVYGNKYSQGGVFNWEGFMEDVGEMCDEILSVLDNHPNETFDRAINQMYEGHFYEVLITRLRKLGTELTGRAVGSKKVRVKEVVPVDREYNKSGDLEAGTIRLFQDSYREQSLSEAIGNYLKNSMSDKYEVAEFLHNVDVISRKGMGWEQLKQYSAMLNLAGIDRLFHDDKELSLAYEYYLRAIQEDLGLGLHITGSDYGYTDMSRQLDSTQTRVLLQLKAHYGQNIAQNIGGDENSVPARERDELMRRLKRKLRQATAISKGVTTEYWGIFLSARTPLICERVVDPDGKVKYVTKTTFMSIHDSGVEKQIGELDFDITMQRFLTPNHLYAAARYAFITRDLTKVPEAWSKEGMFLESHGNVYQVRDWIEDATWDGCNSDLEAFDERYEVISESLKEKGVDAMVRGGWRFLYHEIYTITKPGSTELDFNRCIGALEKLGPFGIKIFIDGLDFTRIGSDAVTNMIGQNKSGGELTAAEKDQFKIACYEKLIFQRMFDAKPSKFLTLETRRFSPKEEFVVEHMNRFLRGKFVRGGTQQQYDYPRGLVDRQIASLFTSAMGLAERITWENRKTQGIGLQYVFDQTHLQAVRSQLIDYYREYRANIGNIAYKLGDTERSINFMQDVNEDQFMQMMGEYLQNLRGALTEDRFAKTADYEAMTTAQRRGQALSQDLLSHRQTLAQRYAKLLYEKRANLVYLIGGDDFDLNQFYLSNGGRRVTERSLGEVFEGVVKVNVAARTLLGEGIPAFVQKTYENEKELEAALIETIVKPIAEGHTAYMNTMGKEPIPADEWAVRMTMYVAKIIGIDRPYRIAGLGWVLGWVEKNLEKTQLSLAQEFFRDVARRHTTGLTVHGLEILGKKVASACKISWDARRRSGTKTVEVKGLFGGKTKKDVAVFEELPIHMGIFRKAEGLNLKSQVIEQSTMPPFILFLILMALLRLAIKKNSGKSQ</sequence>
<keyword evidence="1" id="KW-1133">Transmembrane helix</keyword>
<evidence type="ECO:0000256" key="1">
    <source>
        <dbReference type="SAM" id="Phobius"/>
    </source>
</evidence>
<evidence type="ECO:0000313" key="2">
    <source>
        <dbReference type="EMBL" id="OIO15855.1"/>
    </source>
</evidence>
<organism evidence="2 3">
    <name type="scientific">Candidatus Kuenenbacteria bacterium CG1_02_38_13</name>
    <dbReference type="NCBI Taxonomy" id="1805235"/>
    <lineage>
        <taxon>Bacteria</taxon>
        <taxon>Candidatus Kueneniibacteriota</taxon>
    </lineage>
</organism>
<comment type="caution">
    <text evidence="2">The sequence shown here is derived from an EMBL/GenBank/DDBJ whole genome shotgun (WGS) entry which is preliminary data.</text>
</comment>
<feature type="transmembrane region" description="Helical" evidence="1">
    <location>
        <begin position="1294"/>
        <end position="1312"/>
    </location>
</feature>
<name>A0A1J4U0L3_9BACT</name>
<accession>A0A1J4U0L3</accession>
<gene>
    <name evidence="2" type="ORF">AUJ29_03435</name>
</gene>
<keyword evidence="1" id="KW-0812">Transmembrane</keyword>
<protein>
    <submittedName>
        <fullName evidence="2">Uncharacterized protein</fullName>
    </submittedName>
</protein>
<reference evidence="2 3" key="1">
    <citation type="journal article" date="2016" name="Environ. Microbiol.">
        <title>Genomic resolution of a cold subsurface aquifer community provides metabolic insights for novel microbes adapted to high CO concentrations.</title>
        <authorList>
            <person name="Probst A.J."/>
            <person name="Castelle C.J."/>
            <person name="Singh A."/>
            <person name="Brown C.T."/>
            <person name="Anantharaman K."/>
            <person name="Sharon I."/>
            <person name="Hug L.A."/>
            <person name="Burstein D."/>
            <person name="Emerson J.B."/>
            <person name="Thomas B.C."/>
            <person name="Banfield J.F."/>
        </authorList>
    </citation>
    <scope>NUCLEOTIDE SEQUENCE [LARGE SCALE GENOMIC DNA]</scope>
    <source>
        <strain evidence="2">CG1_02_38_13</strain>
    </source>
</reference>
<dbReference type="Proteomes" id="UP000182465">
    <property type="component" value="Unassembled WGS sequence"/>
</dbReference>
<keyword evidence="1" id="KW-0472">Membrane</keyword>